<dbReference type="InterPro" id="IPR011989">
    <property type="entry name" value="ARM-like"/>
</dbReference>
<feature type="compositionally biased region" description="Low complexity" evidence="5">
    <location>
        <begin position="796"/>
        <end position="809"/>
    </location>
</feature>
<feature type="region of interest" description="Disordered" evidence="5">
    <location>
        <begin position="649"/>
        <end position="849"/>
    </location>
</feature>
<feature type="region of interest" description="Disordered" evidence="5">
    <location>
        <begin position="249"/>
        <end position="269"/>
    </location>
</feature>
<accession>A0A8R1YE32</accession>
<keyword evidence="4" id="KW-0206">Cytoskeleton</keyword>
<dbReference type="Proteomes" id="UP000005239">
    <property type="component" value="Unassembled WGS sequence"/>
</dbReference>
<name>A0A2A6BZY6_PRIPA</name>
<dbReference type="GO" id="GO:0007600">
    <property type="term" value="P:sensory perception"/>
    <property type="evidence" value="ECO:0007669"/>
    <property type="project" value="EnsemblMetazoa"/>
</dbReference>
<feature type="compositionally biased region" description="Basic residues" evidence="5">
    <location>
        <begin position="651"/>
        <end position="661"/>
    </location>
</feature>
<organism evidence="6 7">
    <name type="scientific">Pristionchus pacificus</name>
    <name type="common">Parasitic nematode worm</name>
    <dbReference type="NCBI Taxonomy" id="54126"/>
    <lineage>
        <taxon>Eukaryota</taxon>
        <taxon>Metazoa</taxon>
        <taxon>Ecdysozoa</taxon>
        <taxon>Nematoda</taxon>
        <taxon>Chromadorea</taxon>
        <taxon>Rhabditida</taxon>
        <taxon>Rhabditina</taxon>
        <taxon>Diplogasteromorpha</taxon>
        <taxon>Diplogasteroidea</taxon>
        <taxon>Neodiplogasteridae</taxon>
        <taxon>Pristionchus</taxon>
    </lineage>
</organism>
<dbReference type="GO" id="GO:0008017">
    <property type="term" value="F:microtubule binding"/>
    <property type="evidence" value="ECO:0000318"/>
    <property type="project" value="GO_Central"/>
</dbReference>
<dbReference type="EnsemblMetazoa" id="PPA12908.1">
    <property type="protein sequence ID" value="PPA12908.1"/>
    <property type="gene ID" value="WBGene00102462"/>
</dbReference>
<feature type="compositionally biased region" description="Polar residues" evidence="5">
    <location>
        <begin position="705"/>
        <end position="715"/>
    </location>
</feature>
<feature type="region of interest" description="Disordered" evidence="5">
    <location>
        <begin position="871"/>
        <end position="932"/>
    </location>
</feature>
<evidence type="ECO:0000256" key="2">
    <source>
        <dbReference type="ARBA" id="ARBA00022490"/>
    </source>
</evidence>
<dbReference type="PANTHER" id="PTHR21567">
    <property type="entry name" value="CLASP"/>
    <property type="match status" value="1"/>
</dbReference>
<dbReference type="GO" id="GO:1902903">
    <property type="term" value="P:regulation of supramolecular fiber organization"/>
    <property type="evidence" value="ECO:0007669"/>
    <property type="project" value="UniProtKB-ARBA"/>
</dbReference>
<keyword evidence="2" id="KW-0963">Cytoplasm</keyword>
<dbReference type="GO" id="GO:0006935">
    <property type="term" value="P:chemotaxis"/>
    <property type="evidence" value="ECO:0007669"/>
    <property type="project" value="EnsemblMetazoa"/>
</dbReference>
<dbReference type="GO" id="GO:0006972">
    <property type="term" value="P:hyperosmotic response"/>
    <property type="evidence" value="ECO:0007669"/>
    <property type="project" value="EnsemblMetazoa"/>
</dbReference>
<gene>
    <name evidence="6" type="primary">WBGene00102462</name>
</gene>
<feature type="compositionally biased region" description="Low complexity" evidence="5">
    <location>
        <begin position="249"/>
        <end position="266"/>
    </location>
</feature>
<accession>A0A2A6BZY6</accession>
<dbReference type="GO" id="GO:0000226">
    <property type="term" value="P:microtubule cytoskeleton organization"/>
    <property type="evidence" value="ECO:0000318"/>
    <property type="project" value="GO_Central"/>
</dbReference>
<dbReference type="GO" id="GO:1905515">
    <property type="term" value="P:non-motile cilium assembly"/>
    <property type="evidence" value="ECO:0007669"/>
    <property type="project" value="EnsemblMetazoa"/>
</dbReference>
<dbReference type="PANTHER" id="PTHR21567:SF87">
    <property type="entry name" value="CRESCERIN-LIKE PROTEIN CHE-12"/>
    <property type="match status" value="1"/>
</dbReference>
<evidence type="ECO:0000256" key="3">
    <source>
        <dbReference type="ARBA" id="ARBA00022737"/>
    </source>
</evidence>
<evidence type="ECO:0000313" key="6">
    <source>
        <dbReference type="EnsemblMetazoa" id="PPA12908.1"/>
    </source>
</evidence>
<keyword evidence="3" id="KW-0677">Repeat</keyword>
<dbReference type="GO" id="GO:0043025">
    <property type="term" value="C:neuronal cell body"/>
    <property type="evidence" value="ECO:0007669"/>
    <property type="project" value="EnsemblMetazoa"/>
</dbReference>
<feature type="compositionally biased region" description="Basic and acidic residues" evidence="5">
    <location>
        <begin position="914"/>
        <end position="927"/>
    </location>
</feature>
<dbReference type="GO" id="GO:0005881">
    <property type="term" value="C:cytoplasmic microtubule"/>
    <property type="evidence" value="ECO:0000318"/>
    <property type="project" value="GO_Central"/>
</dbReference>
<dbReference type="Pfam" id="PF12348">
    <property type="entry name" value="CLASP_N"/>
    <property type="match status" value="2"/>
</dbReference>
<dbReference type="GO" id="GO:0035082">
    <property type="term" value="P:axoneme assembly"/>
    <property type="evidence" value="ECO:0007669"/>
    <property type="project" value="EnsemblMetazoa"/>
</dbReference>
<keyword evidence="7" id="KW-1185">Reference proteome</keyword>
<dbReference type="InterPro" id="IPR021133">
    <property type="entry name" value="HEAT_type_2"/>
</dbReference>
<dbReference type="GO" id="GO:0005929">
    <property type="term" value="C:cilium"/>
    <property type="evidence" value="ECO:0000318"/>
    <property type="project" value="GO_Central"/>
</dbReference>
<dbReference type="OrthoDB" id="5870094at2759"/>
<dbReference type="InterPro" id="IPR024395">
    <property type="entry name" value="CLASP_N_dom"/>
</dbReference>
<sequence length="1432" mass="158815">MEYLSSTNRVERLHSPVSAFLPRDEDIVELLRNHDFDTRLQTLNRMILLCKKDIEWFTKFSKKGDLMKNLDRILAEDRWEVQHQAIRFLLEAMPSFGNNLEYCMAYIMPNLLPKLGSTKITIKRVTVQVIQNFTRLQPQALHTILVVLNQVISKSNDRLINLEILNELPTLFQDWLRDGNWGTMLEGFMGWMSGADDETKKKIAMCLRKLQVFLGGSNFERFAILLTPQQREVFTKEVESISLPTADISAPSTASTPVSSTSSRSAKSGREMRMRFGIVPTYLATMLADEDTNTKSAALEKLKTIIETMTPESTAKLIPHLHSFFVTLGNVLNDLNFKVIIQALDLVRLTVNRLKANVEAHLQQVIALISRHLGNQKAVVKQLVMMTVMDLFRSLNPKAVVAVICPFLEHKNSRVREEVLNILTASLLVVPPSKMNLSAVANLLVPRLVDPKRRVRLAAFEQLSVLAFHLNGKLDPILKLVKEYEQKCFEGLTAAVKARLLRGARPTLRYDGLLEYSTPPISDSSFDVADEALTKPENLDLHWILHMNGSVERSNSPPTLFSSYKTVVKGEIAQQVLAQQKALWESESERDDASLSSVAMMERQKLPYPRTLDFLEEIKLFRAVPYKDHAVKSPSLSVGELPLISPIAGTTRRRSKKKKTLQHPANSSNSWSSPLQKFPSPTASTPETNNNKPDFSFAPEKRTQYQESKQTSQSNGKHHAEEKPKRGPAVGRNKVDLSRARSETTLSDERKENVPVNLSHDDTPIRGTKNGTRNRPPSRYPPVHTPFPSSLPELQPLSHPSPSNLYPSSSSPPPHSRLPNPFSPSSSDHPHSPTSLYPPPTTEKMYTTSLPPIVSPPAWTARHFLWSGGGGATHARAGSAFSDQPSPMGGMSAKSASHHSLPITASHASLRKPRFSERDPTIDRDRPGPPVLAPRQATQAIIASEKVSGPMSVQTALKKMDNEDWNEKVDGINMISELSEKNPQAIVDNLNEVVTALLNECKNLRSSVSRVAISCLGTLHVNLKGKMDPMTDKTTAVLIARSGDVSNAFIRDDATEAVENVVKFGSPNKVLASIITAGAKSKNNTIRSATANLVSQLLNRIGTATALQNGDFLQKLIPLLLNFAKDVTPKVRQHAKMSLCALSQDSSFDRQMRKHCSDGELAAVREIVGDVNKKGGVDALDCSSASIFSRNGSVRKSVNRKLPDNLQLDLDEIREDLNASGWERRLTGLKRFEEMTTTSARAIATNTTLVEAFIARLSDINSKVSLAAMETYIKTLPSMAKFYSSEPSLKAVLNQLLLSLSSHLPSRSEEHRHLAQTSLQETLKQIDPAALSSHFAAVTKKANVKQRPFLLHLFTKLNTDLHKTKPKQVEVVALPILWECMKSPASDADNKRALSEYSRGLQRLLGERSLSDAATAQLDPSKKKALDAMLAG</sequence>
<feature type="compositionally biased region" description="Low complexity" evidence="5">
    <location>
        <begin position="817"/>
        <end position="835"/>
    </location>
</feature>
<dbReference type="InterPro" id="IPR034085">
    <property type="entry name" value="TOG"/>
</dbReference>
<dbReference type="Gene3D" id="1.25.10.10">
    <property type="entry name" value="Leucine-rich Repeat Variant"/>
    <property type="match status" value="4"/>
</dbReference>
<comment type="subcellular location">
    <subcellularLocation>
        <location evidence="1">Cytoplasm</location>
        <location evidence="1">Cytoskeleton</location>
    </subcellularLocation>
</comment>
<dbReference type="PROSITE" id="PS50077">
    <property type="entry name" value="HEAT_REPEAT"/>
    <property type="match status" value="1"/>
</dbReference>
<dbReference type="SMART" id="SM01349">
    <property type="entry name" value="TOG"/>
    <property type="match status" value="2"/>
</dbReference>
<reference evidence="7" key="1">
    <citation type="journal article" date="2008" name="Nat. Genet.">
        <title>The Pristionchus pacificus genome provides a unique perspective on nematode lifestyle and parasitism.</title>
        <authorList>
            <person name="Dieterich C."/>
            <person name="Clifton S.W."/>
            <person name="Schuster L.N."/>
            <person name="Chinwalla A."/>
            <person name="Delehaunty K."/>
            <person name="Dinkelacker I."/>
            <person name="Fulton L."/>
            <person name="Fulton R."/>
            <person name="Godfrey J."/>
            <person name="Minx P."/>
            <person name="Mitreva M."/>
            <person name="Roeseler W."/>
            <person name="Tian H."/>
            <person name="Witte H."/>
            <person name="Yang S.P."/>
            <person name="Wilson R.K."/>
            <person name="Sommer R.J."/>
        </authorList>
    </citation>
    <scope>NUCLEOTIDE SEQUENCE [LARGE SCALE GENOMIC DNA]</scope>
    <source>
        <strain evidence="7">PS312</strain>
    </source>
</reference>
<reference evidence="6" key="2">
    <citation type="submission" date="2022-06" db="UniProtKB">
        <authorList>
            <consortium name="EnsemblMetazoa"/>
        </authorList>
    </citation>
    <scope>IDENTIFICATION</scope>
    <source>
        <strain evidence="6">PS312</strain>
    </source>
</reference>
<dbReference type="SUPFAM" id="SSF48371">
    <property type="entry name" value="ARM repeat"/>
    <property type="match status" value="2"/>
</dbReference>
<feature type="compositionally biased region" description="Polar residues" evidence="5">
    <location>
        <begin position="663"/>
        <end position="693"/>
    </location>
</feature>
<evidence type="ECO:0000256" key="4">
    <source>
        <dbReference type="ARBA" id="ARBA00023212"/>
    </source>
</evidence>
<dbReference type="GO" id="GO:0030425">
    <property type="term" value="C:dendrite"/>
    <property type="evidence" value="ECO:0007669"/>
    <property type="project" value="EnsemblMetazoa"/>
</dbReference>
<evidence type="ECO:0000256" key="5">
    <source>
        <dbReference type="SAM" id="MobiDB-lite"/>
    </source>
</evidence>
<dbReference type="InterPro" id="IPR016024">
    <property type="entry name" value="ARM-type_fold"/>
</dbReference>
<proteinExistence type="predicted"/>
<dbReference type="GO" id="GO:0031110">
    <property type="term" value="P:regulation of microtubule polymerization or depolymerization"/>
    <property type="evidence" value="ECO:0007669"/>
    <property type="project" value="UniProtKB-ARBA"/>
</dbReference>
<evidence type="ECO:0000313" key="7">
    <source>
        <dbReference type="Proteomes" id="UP000005239"/>
    </source>
</evidence>
<protein>
    <submittedName>
        <fullName evidence="6">Che-12</fullName>
    </submittedName>
</protein>
<evidence type="ECO:0000256" key="1">
    <source>
        <dbReference type="ARBA" id="ARBA00004245"/>
    </source>
</evidence>
<feature type="compositionally biased region" description="Basic and acidic residues" evidence="5">
    <location>
        <begin position="733"/>
        <end position="764"/>
    </location>
</feature>